<dbReference type="GO" id="GO:0005525">
    <property type="term" value="F:GTP binding"/>
    <property type="evidence" value="ECO:0007669"/>
    <property type="project" value="UniProtKB-KW"/>
</dbReference>
<dbReference type="EMBL" id="JACCFW010000001">
    <property type="protein sequence ID" value="NYJ73962.1"/>
    <property type="molecule type" value="Genomic_DNA"/>
</dbReference>
<evidence type="ECO:0000256" key="6">
    <source>
        <dbReference type="ARBA" id="ARBA00023134"/>
    </source>
</evidence>
<evidence type="ECO:0000256" key="5">
    <source>
        <dbReference type="ARBA" id="ARBA00022958"/>
    </source>
</evidence>
<dbReference type="PANTHER" id="PTHR47917:SF1">
    <property type="entry name" value="COENZYME F420:L-GLUTAMATE LIGASE"/>
    <property type="match status" value="1"/>
</dbReference>
<name>A0A853D9P5_9MICO</name>
<dbReference type="AlphaFoldDB" id="A0A853D9P5"/>
<dbReference type="InterPro" id="IPR008225">
    <property type="entry name" value="F420-0_g-glutamyl_ligase"/>
</dbReference>
<keyword evidence="5" id="KW-0630">Potassium</keyword>
<dbReference type="EC" id="6.3.2.34" evidence="9"/>
<evidence type="ECO:0000313" key="9">
    <source>
        <dbReference type="EMBL" id="NYJ73962.1"/>
    </source>
</evidence>
<protein>
    <submittedName>
        <fullName evidence="9">Coenzyme F420-0:L-glutamate ligase/coenzyme F420-1:gamma-L-glutamate ligase</fullName>
        <ecNumber evidence="9">6.3.2.31</ecNumber>
        <ecNumber evidence="9">6.3.2.34</ecNumber>
    </submittedName>
</protein>
<sequence>MATTELRVIPLGGLPEIVHGDDLAAVLAAGMTTADLALQDGDILVVTSKIVSKALGLHADPTDRASLVLAQSTSVVAERRTPDSVTRVVAARSGPVMAGAGIDASNAREERLLLLPHDPDAAARDLHERLAGLVPARFAVVLSDTSGRAWRAGLTDFALGSSGLAGLDDLRGHADTHGRDLAVTVRNLADEIASAADLVKGKLHRVPVAVVRGLAHLVREPGDGVPARDLVRSGPGDWFALGRAEAVRDALGVPAGSELSQQVGIESVQPETLLDRVARAVRVALCADDEVGVDLEGSGELVTLSAGDPMALGRVWARLEVALAGERLGCEASRAGTAVTLRVRERTLPVAPTAGGSAG</sequence>
<evidence type="ECO:0000256" key="4">
    <source>
        <dbReference type="ARBA" id="ARBA00022842"/>
    </source>
</evidence>
<keyword evidence="1 9" id="KW-0436">Ligase</keyword>
<keyword evidence="7" id="KW-0464">Manganese</keyword>
<proteinExistence type="predicted"/>
<organism evidence="9 10">
    <name type="scientific">Allobranchiibius huperziae</name>
    <dbReference type="NCBI Taxonomy" id="1874116"/>
    <lineage>
        <taxon>Bacteria</taxon>
        <taxon>Bacillati</taxon>
        <taxon>Actinomycetota</taxon>
        <taxon>Actinomycetes</taxon>
        <taxon>Micrococcales</taxon>
        <taxon>Dermacoccaceae</taxon>
        <taxon>Allobranchiibius</taxon>
    </lineage>
</organism>
<feature type="domain" description="Coenzyme F420:L-glutamate ligase-like" evidence="8">
    <location>
        <begin position="14"/>
        <end position="213"/>
    </location>
</feature>
<dbReference type="Gene3D" id="3.90.1660.10">
    <property type="entry name" value="CofE-like domain"/>
    <property type="match status" value="1"/>
</dbReference>
<evidence type="ECO:0000256" key="2">
    <source>
        <dbReference type="ARBA" id="ARBA00022723"/>
    </source>
</evidence>
<dbReference type="RefSeq" id="WP_179479534.1">
    <property type="nucleotide sequence ID" value="NZ_JACCFW010000001.1"/>
</dbReference>
<dbReference type="PANTHER" id="PTHR47917">
    <property type="match status" value="1"/>
</dbReference>
<evidence type="ECO:0000256" key="7">
    <source>
        <dbReference type="ARBA" id="ARBA00023211"/>
    </source>
</evidence>
<keyword evidence="2" id="KW-0479">Metal-binding</keyword>
<dbReference type="GO" id="GO:0046872">
    <property type="term" value="F:metal ion binding"/>
    <property type="evidence" value="ECO:0007669"/>
    <property type="project" value="UniProtKB-KW"/>
</dbReference>
<dbReference type="Gene3D" id="3.30.1330.100">
    <property type="entry name" value="CofE-like"/>
    <property type="match status" value="2"/>
</dbReference>
<keyword evidence="4" id="KW-0460">Magnesium</keyword>
<keyword evidence="10" id="KW-1185">Reference proteome</keyword>
<accession>A0A853D9P5</accession>
<evidence type="ECO:0000256" key="3">
    <source>
        <dbReference type="ARBA" id="ARBA00022741"/>
    </source>
</evidence>
<dbReference type="EC" id="6.3.2.31" evidence="9"/>
<evidence type="ECO:0000256" key="1">
    <source>
        <dbReference type="ARBA" id="ARBA00022598"/>
    </source>
</evidence>
<dbReference type="NCBIfam" id="TIGR01916">
    <property type="entry name" value="F420_cofE"/>
    <property type="match status" value="1"/>
</dbReference>
<gene>
    <name evidence="9" type="ORF">HNR15_000925</name>
</gene>
<dbReference type="Pfam" id="PF01996">
    <property type="entry name" value="F420_ligase"/>
    <property type="match status" value="1"/>
</dbReference>
<keyword evidence="3" id="KW-0547">Nucleotide-binding</keyword>
<evidence type="ECO:0000259" key="8">
    <source>
        <dbReference type="Pfam" id="PF01996"/>
    </source>
</evidence>
<reference evidence="9 10" key="1">
    <citation type="submission" date="2020-07" db="EMBL/GenBank/DDBJ databases">
        <title>Sequencing the genomes of 1000 actinobacteria strains.</title>
        <authorList>
            <person name="Klenk H.-P."/>
        </authorList>
    </citation>
    <scope>NUCLEOTIDE SEQUENCE [LARGE SCALE GENOMIC DNA]</scope>
    <source>
        <strain evidence="9 10">DSM 29531</strain>
    </source>
</reference>
<keyword evidence="6" id="KW-0342">GTP-binding</keyword>
<dbReference type="InterPro" id="IPR002847">
    <property type="entry name" value="F420-0_gamma-glut_ligase-dom"/>
</dbReference>
<dbReference type="SUPFAM" id="SSF144010">
    <property type="entry name" value="CofE-like"/>
    <property type="match status" value="1"/>
</dbReference>
<comment type="caution">
    <text evidence="9">The sequence shown here is derived from an EMBL/GenBank/DDBJ whole genome shotgun (WGS) entry which is preliminary data.</text>
</comment>
<evidence type="ECO:0000313" key="10">
    <source>
        <dbReference type="Proteomes" id="UP000571817"/>
    </source>
</evidence>
<dbReference type="GO" id="GO:0052618">
    <property type="term" value="F:coenzyme F420-0:L-glutamate ligase activity"/>
    <property type="evidence" value="ECO:0007669"/>
    <property type="project" value="UniProtKB-EC"/>
</dbReference>
<dbReference type="Proteomes" id="UP000571817">
    <property type="component" value="Unassembled WGS sequence"/>
</dbReference>
<dbReference type="GO" id="GO:0052619">
    <property type="term" value="F:coenzyme F420-1:gamma-L-glutamate ligase activity"/>
    <property type="evidence" value="ECO:0007669"/>
    <property type="project" value="UniProtKB-EC"/>
</dbReference>